<evidence type="ECO:0008006" key="4">
    <source>
        <dbReference type="Google" id="ProtNLM"/>
    </source>
</evidence>
<keyword evidence="1" id="KW-0812">Transmembrane</keyword>
<organism evidence="2 3">
    <name type="scientific">Terrihalobacillus insolitus</name>
    <dbReference type="NCBI Taxonomy" id="2950438"/>
    <lineage>
        <taxon>Bacteria</taxon>
        <taxon>Bacillati</taxon>
        <taxon>Bacillota</taxon>
        <taxon>Bacilli</taxon>
        <taxon>Bacillales</taxon>
        <taxon>Bacillaceae</taxon>
        <taxon>Terrihalobacillus</taxon>
    </lineage>
</organism>
<dbReference type="AlphaFoldDB" id="A0A9X4ALJ4"/>
<feature type="transmembrane region" description="Helical" evidence="1">
    <location>
        <begin position="7"/>
        <end position="24"/>
    </location>
</feature>
<keyword evidence="1" id="KW-0472">Membrane</keyword>
<protein>
    <recommendedName>
        <fullName evidence="4">SAF domain-containing protein</fullName>
    </recommendedName>
</protein>
<dbReference type="Proteomes" id="UP001145050">
    <property type="component" value="Unassembled WGS sequence"/>
</dbReference>
<keyword evidence="1" id="KW-1133">Transmembrane helix</keyword>
<keyword evidence="3" id="KW-1185">Reference proteome</keyword>
<accession>A0A9X4ALJ4</accession>
<evidence type="ECO:0000313" key="2">
    <source>
        <dbReference type="EMBL" id="MDC3424301.1"/>
    </source>
</evidence>
<sequence>MKPNTKIILGILTGIILLAAIPIYDQFIKDKIDSVEVVVVKAGTHINAKEPITRDKLKIERRRKQDLVGGVVFAEDMKTIIGYDAANLLVGNAMVSKKMVDFDNLIPDESEGEAIRPIVSDMIFAMPGSLRRKDQIDIYTISSSFVEEQGAKQEGKVVTSEEVDEKVKKEALKEPLLKDVRVVYVKDASNKEVVSAKGGTVKKGERLNATANISDLEVILNEENFQKLMRAVIDEDKLLYITYN</sequence>
<proteinExistence type="predicted"/>
<dbReference type="EMBL" id="JAMQKB010000005">
    <property type="protein sequence ID" value="MDC3424301.1"/>
    <property type="molecule type" value="Genomic_DNA"/>
</dbReference>
<evidence type="ECO:0000313" key="3">
    <source>
        <dbReference type="Proteomes" id="UP001145050"/>
    </source>
</evidence>
<comment type="caution">
    <text evidence="2">The sequence shown here is derived from an EMBL/GenBank/DDBJ whole genome shotgun (WGS) entry which is preliminary data.</text>
</comment>
<evidence type="ECO:0000256" key="1">
    <source>
        <dbReference type="SAM" id="Phobius"/>
    </source>
</evidence>
<dbReference type="RefSeq" id="WP_272436106.1">
    <property type="nucleotide sequence ID" value="NZ_JAMQKB010000005.1"/>
</dbReference>
<gene>
    <name evidence="2" type="ORF">NC797_07235</name>
</gene>
<reference evidence="2" key="1">
    <citation type="submission" date="2022-06" db="EMBL/GenBank/DDBJ databases">
        <title>Aquibacillus sp. a new bacterium isolated from soil saline samples.</title>
        <authorList>
            <person name="Galisteo C."/>
            <person name="De La Haba R."/>
            <person name="Sanchez-Porro C."/>
            <person name="Ventosa A."/>
        </authorList>
    </citation>
    <scope>NUCLEOTIDE SEQUENCE</scope>
    <source>
        <strain evidence="2">3ASR75-11</strain>
    </source>
</reference>
<name>A0A9X4ALJ4_9BACI</name>